<dbReference type="Pfam" id="PF24710">
    <property type="entry name" value="DUF7671"/>
    <property type="match status" value="1"/>
</dbReference>
<name>A0A4V6PJH6_9LACO</name>
<dbReference type="AlphaFoldDB" id="A0A4V6PJH6"/>
<keyword evidence="3" id="KW-1185">Reference proteome</keyword>
<dbReference type="InterPro" id="IPR056088">
    <property type="entry name" value="DUF7671"/>
</dbReference>
<dbReference type="STRING" id="907931.GCA_000165675_00805"/>
<dbReference type="EMBL" id="PUFI01000014">
    <property type="protein sequence ID" value="TDG68208.1"/>
    <property type="molecule type" value="Genomic_DNA"/>
</dbReference>
<reference evidence="2 3" key="1">
    <citation type="journal article" date="2019" name="Appl. Microbiol. Biotechnol.">
        <title>Uncovering carbohydrate metabolism through a genotype-phenotype association study of 56 lactic acid bacteria genomes.</title>
        <authorList>
            <person name="Buron-Moles G."/>
            <person name="Chailyan A."/>
            <person name="Dolejs I."/>
            <person name="Forster J."/>
            <person name="Miks M.H."/>
        </authorList>
    </citation>
    <scope>NUCLEOTIDE SEQUENCE [LARGE SCALE GENOMIC DNA]</scope>
    <source>
        <strain evidence="2 3">ATCC 700006</strain>
    </source>
</reference>
<evidence type="ECO:0000259" key="1">
    <source>
        <dbReference type="Pfam" id="PF24710"/>
    </source>
</evidence>
<accession>A0A4V6PJH6</accession>
<feature type="domain" description="DUF7671" evidence="1">
    <location>
        <begin position="3"/>
        <end position="95"/>
    </location>
</feature>
<dbReference type="RefSeq" id="WP_010007599.1">
    <property type="nucleotide sequence ID" value="NZ_JAGYGP010000001.1"/>
</dbReference>
<protein>
    <recommendedName>
        <fullName evidence="1">DUF7671 domain-containing protein</fullName>
    </recommendedName>
</protein>
<sequence>MSKSKYDTQKFFGIVVKQDASGQYLPDANAKVNVWRTGKHTKGTFSKIGQVFLTENNRFVAVLHTADLPFNQRHDFVPLQRWTHEVVAEKYLMHFLSEFQ</sequence>
<proteinExistence type="predicted"/>
<gene>
    <name evidence="2" type="ORF">C5L23_000514</name>
</gene>
<evidence type="ECO:0000313" key="2">
    <source>
        <dbReference type="EMBL" id="TDG68208.1"/>
    </source>
</evidence>
<evidence type="ECO:0000313" key="3">
    <source>
        <dbReference type="Proteomes" id="UP000295681"/>
    </source>
</evidence>
<organism evidence="2 3">
    <name type="scientific">Leuconostoc fallax</name>
    <dbReference type="NCBI Taxonomy" id="1251"/>
    <lineage>
        <taxon>Bacteria</taxon>
        <taxon>Bacillati</taxon>
        <taxon>Bacillota</taxon>
        <taxon>Bacilli</taxon>
        <taxon>Lactobacillales</taxon>
        <taxon>Lactobacillaceae</taxon>
        <taxon>Leuconostoc</taxon>
    </lineage>
</organism>
<comment type="caution">
    <text evidence="2">The sequence shown here is derived from an EMBL/GenBank/DDBJ whole genome shotgun (WGS) entry which is preliminary data.</text>
</comment>
<dbReference type="Proteomes" id="UP000295681">
    <property type="component" value="Unassembled WGS sequence"/>
</dbReference>